<proteinExistence type="predicted"/>
<reference evidence="1 2" key="1">
    <citation type="submission" date="2015-10" db="EMBL/GenBank/DDBJ databases">
        <title>Full genome of DAOMC 229536 Phialocephala scopiformis, a fungal endophyte of spruce producing the potent anti-insectan compound rugulosin.</title>
        <authorList>
            <consortium name="DOE Joint Genome Institute"/>
            <person name="Walker A.K."/>
            <person name="Frasz S.L."/>
            <person name="Seifert K.A."/>
            <person name="Miller J.D."/>
            <person name="Mondo S.J."/>
            <person name="Labutti K."/>
            <person name="Lipzen A."/>
            <person name="Dockter R."/>
            <person name="Kennedy M."/>
            <person name="Grigoriev I.V."/>
            <person name="Spatafora J.W."/>
        </authorList>
    </citation>
    <scope>NUCLEOTIDE SEQUENCE [LARGE SCALE GENOMIC DNA]</scope>
    <source>
        <strain evidence="1 2">CBS 120377</strain>
    </source>
</reference>
<dbReference type="InParanoid" id="A0A194WZ89"/>
<sequence>MPVTIRPASHIASAFRPRYNEEAVTNFNELFTSACYKEAKKMKNNNIIQTSFTDVTKDSNVYAQSNGFVDGAVRAYNNHQHLEIRPEDVWFSILSQLNVYIKTHAEELRDMFVTHQGQKHLEVIAMQEITGDTQFGVDWSKFSLKMSQLIQENVVDPSLRDWIMPRFTTTTKTDEVVASILMMSTLQKYFTYGCSVLCGLPSVTLLGEKSDWESLAGKAERIGTFGDEAKLWFSLLKPVLARFIASFDAPEAEETKDFWQKIAHYSGGGSGPTYLSGWITAFCFWNSEGHLVADSDFEDWGGSTPVLQLDEARYHRLETTEIPPGWASVPVMLDYYGVDIPCSMVAGSVGIRLRSSGNDFIKSGFNDTDFDTISIESGWWIYEGMNDEEIKAVKEARAKAEQSKKEPFYLMGTERQVWAHRGKIRSSGRADLGLSHSDNTTLIVWEPGQQTGEVATMRQKR</sequence>
<dbReference type="InterPro" id="IPR025533">
    <property type="entry name" value="DUF4419"/>
</dbReference>
<name>A0A194WZ89_MOLSC</name>
<dbReference type="EMBL" id="KQ947422">
    <property type="protein sequence ID" value="KUJ13273.1"/>
    <property type="molecule type" value="Genomic_DNA"/>
</dbReference>
<gene>
    <name evidence="1" type="ORF">LY89DRAFT_687443</name>
</gene>
<dbReference type="RefSeq" id="XP_018067628.1">
    <property type="nucleotide sequence ID" value="XM_018215501.1"/>
</dbReference>
<dbReference type="OrthoDB" id="9978173at2759"/>
<dbReference type="AlphaFoldDB" id="A0A194WZ89"/>
<evidence type="ECO:0000313" key="2">
    <source>
        <dbReference type="Proteomes" id="UP000070700"/>
    </source>
</evidence>
<dbReference type="Pfam" id="PF14388">
    <property type="entry name" value="DUF4419"/>
    <property type="match status" value="1"/>
</dbReference>
<dbReference type="Proteomes" id="UP000070700">
    <property type="component" value="Unassembled WGS sequence"/>
</dbReference>
<evidence type="ECO:0008006" key="3">
    <source>
        <dbReference type="Google" id="ProtNLM"/>
    </source>
</evidence>
<keyword evidence="2" id="KW-1185">Reference proteome</keyword>
<accession>A0A194WZ89</accession>
<dbReference type="PANTHER" id="PTHR31252">
    <property type="entry name" value="DUF4419 DOMAIN-CONTAINING PROTEIN"/>
    <property type="match status" value="1"/>
</dbReference>
<organism evidence="1 2">
    <name type="scientific">Mollisia scopiformis</name>
    <name type="common">Conifer needle endophyte fungus</name>
    <name type="synonym">Phialocephala scopiformis</name>
    <dbReference type="NCBI Taxonomy" id="149040"/>
    <lineage>
        <taxon>Eukaryota</taxon>
        <taxon>Fungi</taxon>
        <taxon>Dikarya</taxon>
        <taxon>Ascomycota</taxon>
        <taxon>Pezizomycotina</taxon>
        <taxon>Leotiomycetes</taxon>
        <taxon>Helotiales</taxon>
        <taxon>Mollisiaceae</taxon>
        <taxon>Mollisia</taxon>
    </lineage>
</organism>
<dbReference type="KEGG" id="psco:LY89DRAFT_687443"/>
<dbReference type="PANTHER" id="PTHR31252:SF11">
    <property type="entry name" value="DUF4419 DOMAIN-CONTAINING PROTEIN"/>
    <property type="match status" value="1"/>
</dbReference>
<protein>
    <recommendedName>
        <fullName evidence="3">DUF4419 domain-containing protein</fullName>
    </recommendedName>
</protein>
<dbReference type="GeneID" id="28825227"/>
<evidence type="ECO:0000313" key="1">
    <source>
        <dbReference type="EMBL" id="KUJ13273.1"/>
    </source>
</evidence>